<evidence type="ECO:0000256" key="3">
    <source>
        <dbReference type="ARBA" id="ARBA00009050"/>
    </source>
</evidence>
<feature type="coiled-coil region" evidence="13">
    <location>
        <begin position="282"/>
        <end position="316"/>
    </location>
</feature>
<dbReference type="FunFam" id="1.20.5.170:FF:000041">
    <property type="entry name" value="Cyclic AMP-dependent transcription factor ATF-6 beta"/>
    <property type="match status" value="1"/>
</dbReference>
<evidence type="ECO:0000256" key="5">
    <source>
        <dbReference type="ARBA" id="ARBA00022824"/>
    </source>
</evidence>
<evidence type="ECO:0000313" key="16">
    <source>
        <dbReference type="EMBL" id="GAB0201580.1"/>
    </source>
</evidence>
<evidence type="ECO:0000256" key="8">
    <source>
        <dbReference type="ARBA" id="ARBA00023125"/>
    </source>
</evidence>
<keyword evidence="7" id="KW-0805">Transcription regulation</keyword>
<protein>
    <submittedName>
        <fullName evidence="16">Cyclic AMP-dependent transcription factor ATF-6 beta</fullName>
    </submittedName>
</protein>
<dbReference type="InterPro" id="IPR046347">
    <property type="entry name" value="bZIP_sf"/>
</dbReference>
<evidence type="ECO:0000256" key="14">
    <source>
        <dbReference type="SAM" id="MobiDB-lite"/>
    </source>
</evidence>
<feature type="compositionally biased region" description="Low complexity" evidence="14">
    <location>
        <begin position="89"/>
        <end position="110"/>
    </location>
</feature>
<feature type="domain" description="BZIP" evidence="15">
    <location>
        <begin position="257"/>
        <end position="320"/>
    </location>
</feature>
<evidence type="ECO:0000256" key="10">
    <source>
        <dbReference type="ARBA" id="ARBA00023163"/>
    </source>
</evidence>
<dbReference type="Proteomes" id="UP001623348">
    <property type="component" value="Unassembled WGS sequence"/>
</dbReference>
<dbReference type="GO" id="GO:0005789">
    <property type="term" value="C:endoplasmic reticulum membrane"/>
    <property type="evidence" value="ECO:0007669"/>
    <property type="project" value="UniProtKB-SubCell"/>
</dbReference>
<dbReference type="AlphaFoldDB" id="A0ABC9XV04"/>
<keyword evidence="17" id="KW-1185">Reference proteome</keyword>
<keyword evidence="9" id="KW-0472">Membrane</keyword>
<keyword evidence="12" id="KW-0539">Nucleus</keyword>
<feature type="region of interest" description="Disordered" evidence="14">
    <location>
        <begin position="349"/>
        <end position="408"/>
    </location>
</feature>
<evidence type="ECO:0000256" key="9">
    <source>
        <dbReference type="ARBA" id="ARBA00023136"/>
    </source>
</evidence>
<evidence type="ECO:0000256" key="4">
    <source>
        <dbReference type="ARBA" id="ARBA00022692"/>
    </source>
</evidence>
<dbReference type="PROSITE" id="PS50217">
    <property type="entry name" value="BZIP"/>
    <property type="match status" value="1"/>
</dbReference>
<dbReference type="SUPFAM" id="SSF57959">
    <property type="entry name" value="Leucine zipper domain"/>
    <property type="match status" value="1"/>
</dbReference>
<dbReference type="Pfam" id="PF00170">
    <property type="entry name" value="bZIP_1"/>
    <property type="match status" value="1"/>
</dbReference>
<keyword evidence="6" id="KW-1133">Transmembrane helix</keyword>
<keyword evidence="5" id="KW-0256">Endoplasmic reticulum</keyword>
<feature type="compositionally biased region" description="Pro residues" evidence="14">
    <location>
        <begin position="111"/>
        <end position="133"/>
    </location>
</feature>
<keyword evidence="11" id="KW-0834">Unfolded protein response</keyword>
<evidence type="ECO:0000256" key="13">
    <source>
        <dbReference type="SAM" id="Coils"/>
    </source>
</evidence>
<name>A0ABC9XV04_GRUJA</name>
<feature type="compositionally biased region" description="Pro residues" evidence="14">
    <location>
        <begin position="217"/>
        <end position="233"/>
    </location>
</feature>
<feature type="compositionally biased region" description="Pro residues" evidence="14">
    <location>
        <begin position="351"/>
        <end position="363"/>
    </location>
</feature>
<evidence type="ECO:0000259" key="15">
    <source>
        <dbReference type="PROSITE" id="PS50217"/>
    </source>
</evidence>
<dbReference type="PROSITE" id="PS00036">
    <property type="entry name" value="BZIP_BASIC"/>
    <property type="match status" value="1"/>
</dbReference>
<evidence type="ECO:0000256" key="12">
    <source>
        <dbReference type="ARBA" id="ARBA00023242"/>
    </source>
</evidence>
<evidence type="ECO:0000256" key="1">
    <source>
        <dbReference type="ARBA" id="ARBA00004123"/>
    </source>
</evidence>
<reference evidence="16 17" key="1">
    <citation type="submission" date="2024-06" db="EMBL/GenBank/DDBJ databases">
        <title>The draft genome of Grus japonensis, version 3.</title>
        <authorList>
            <person name="Nabeshima K."/>
            <person name="Suzuki S."/>
            <person name="Onuma M."/>
        </authorList>
    </citation>
    <scope>NUCLEOTIDE SEQUENCE [LARGE SCALE GENOMIC DNA]</scope>
    <source>
        <strain evidence="16 17">451A</strain>
    </source>
</reference>
<evidence type="ECO:0000313" key="17">
    <source>
        <dbReference type="Proteomes" id="UP001623348"/>
    </source>
</evidence>
<keyword evidence="4" id="KW-0812">Transmembrane</keyword>
<comment type="subcellular location">
    <subcellularLocation>
        <location evidence="2">Endoplasmic reticulum membrane</location>
        <topology evidence="2">Single-pass membrane protein</topology>
    </subcellularLocation>
    <subcellularLocation>
        <location evidence="1">Nucleus</location>
    </subcellularLocation>
</comment>
<sequence>MAALAPELLVLSDAGRFRADNLLGAEDWDAALYGCLDDRLEPAHLFPSLDPDPMFDCAFEGGDAASPPDPPWDQEPPSLFPDLQVKSEPGSPTSSHCSDSSSFSSASEPPAWAPSPPEPGVKTEPIPPLPCAPPDTGKAPRAVKAEGPPPNRRTPPIQPKPPGGAAGPGQAAPSPPQTILLQPLPGAASPLPAAITVPAPAVLLSPAELLLPQLLCLPPPGQGPPRTSPGPPKPEAKTIVPAPAPAPPGPQEVDAKVLKRQQRMIKNRESACQSRRRRKEYVQGLEERLRQALADNDRLRRENGLLRRRLDALLGQSSELRPAPGPRKLACLAALLLFLAFNLGPLSLSQQPPPAEPPRQPPPRGRRHLLGVTEGGPPVTDPPRTWGPSPGPRRETPAPPGRTPFRNSSLGAVTLRELDGLFRASDCRRFNRTESLRLADELSGWVRRHQIDRRKPGSPPRPARSQLQLYRPDRAEPHFLAAIDRRDDTFYVVSFRRDHLLLPAISHNKTSRPKMSLVMPAAALNGEGGVPVCPGGGVPVS</sequence>
<proteinExistence type="inferred from homology"/>
<dbReference type="PANTHER" id="PTHR46164">
    <property type="entry name" value="ATF6, ISOFORM C"/>
    <property type="match status" value="1"/>
</dbReference>
<accession>A0ABC9XV04</accession>
<dbReference type="Gene3D" id="1.20.5.170">
    <property type="match status" value="1"/>
</dbReference>
<gene>
    <name evidence="16" type="ORF">GRJ2_002623600</name>
</gene>
<keyword evidence="8" id="KW-0238">DNA-binding</keyword>
<keyword evidence="13" id="KW-0175">Coiled coil</keyword>
<evidence type="ECO:0000256" key="6">
    <source>
        <dbReference type="ARBA" id="ARBA00022989"/>
    </source>
</evidence>
<evidence type="ECO:0000256" key="7">
    <source>
        <dbReference type="ARBA" id="ARBA00023015"/>
    </source>
</evidence>
<dbReference type="InterPro" id="IPR051882">
    <property type="entry name" value="ATF_bZIP_TF"/>
</dbReference>
<comment type="caution">
    <text evidence="16">The sequence shown here is derived from an EMBL/GenBank/DDBJ whole genome shotgun (WGS) entry which is preliminary data.</text>
</comment>
<evidence type="ECO:0000256" key="11">
    <source>
        <dbReference type="ARBA" id="ARBA00023230"/>
    </source>
</evidence>
<evidence type="ECO:0000256" key="2">
    <source>
        <dbReference type="ARBA" id="ARBA00004389"/>
    </source>
</evidence>
<dbReference type="GO" id="GO:0005634">
    <property type="term" value="C:nucleus"/>
    <property type="evidence" value="ECO:0007669"/>
    <property type="project" value="UniProtKB-SubCell"/>
</dbReference>
<dbReference type="PANTHER" id="PTHR46164:SF2">
    <property type="entry name" value="CYCLIC AMP-DEPENDENT TRANSCRIPTION FACTOR ATF-6 BETA"/>
    <property type="match status" value="1"/>
</dbReference>
<comment type="similarity">
    <text evidence="3">Belongs to the bZIP family. ATF subfamily.</text>
</comment>
<feature type="region of interest" description="Disordered" evidence="14">
    <location>
        <begin position="216"/>
        <end position="251"/>
    </location>
</feature>
<dbReference type="SMART" id="SM00338">
    <property type="entry name" value="BRLZ"/>
    <property type="match status" value="1"/>
</dbReference>
<dbReference type="EMBL" id="BAAFJT010000032">
    <property type="protein sequence ID" value="GAB0201580.1"/>
    <property type="molecule type" value="Genomic_DNA"/>
</dbReference>
<feature type="region of interest" description="Disordered" evidence="14">
    <location>
        <begin position="56"/>
        <end position="188"/>
    </location>
</feature>
<organism evidence="16 17">
    <name type="scientific">Grus japonensis</name>
    <name type="common">Japanese crane</name>
    <name type="synonym">Red-crowned crane</name>
    <dbReference type="NCBI Taxonomy" id="30415"/>
    <lineage>
        <taxon>Eukaryota</taxon>
        <taxon>Metazoa</taxon>
        <taxon>Chordata</taxon>
        <taxon>Craniata</taxon>
        <taxon>Vertebrata</taxon>
        <taxon>Euteleostomi</taxon>
        <taxon>Archelosauria</taxon>
        <taxon>Archosauria</taxon>
        <taxon>Dinosauria</taxon>
        <taxon>Saurischia</taxon>
        <taxon>Theropoda</taxon>
        <taxon>Coelurosauria</taxon>
        <taxon>Aves</taxon>
        <taxon>Neognathae</taxon>
        <taxon>Neoaves</taxon>
        <taxon>Gruiformes</taxon>
        <taxon>Gruidae</taxon>
        <taxon>Grus</taxon>
    </lineage>
</organism>
<feature type="compositionally biased region" description="Pro residues" evidence="14">
    <location>
        <begin position="147"/>
        <end position="162"/>
    </location>
</feature>
<dbReference type="GO" id="GO:0006986">
    <property type="term" value="P:response to unfolded protein"/>
    <property type="evidence" value="ECO:0007669"/>
    <property type="project" value="UniProtKB-KW"/>
</dbReference>
<dbReference type="GO" id="GO:0003677">
    <property type="term" value="F:DNA binding"/>
    <property type="evidence" value="ECO:0007669"/>
    <property type="project" value="UniProtKB-KW"/>
</dbReference>
<dbReference type="CDD" id="cd14700">
    <property type="entry name" value="bZIP_ATF6"/>
    <property type="match status" value="1"/>
</dbReference>
<dbReference type="InterPro" id="IPR004827">
    <property type="entry name" value="bZIP"/>
</dbReference>
<dbReference type="PRINTS" id="PR01217">
    <property type="entry name" value="PRICHEXTENSN"/>
</dbReference>
<keyword evidence="10" id="KW-0804">Transcription</keyword>